<sequence length="174" mass="18947">MPDLTNLPDAEQQIVALAEQLRPVFEKAPDTVLIGVFTGGVWIAERLSQLLPGHPPVGSVDISFYRDDFSERGLRPNVQPTTVPVDIVGKPVILVDDVLYTGRTTRAALNELFDYGRPGSVQLAVLADRGERQLPIAADFCVWPVSLPSDASLVLVRTPVDDSEGKLTWSLDDA</sequence>
<dbReference type="InterPro" id="IPR029057">
    <property type="entry name" value="PRTase-like"/>
</dbReference>
<dbReference type="EMBL" id="AP022345">
    <property type="protein sequence ID" value="BBU68408.1"/>
    <property type="molecule type" value="Genomic_DNA"/>
</dbReference>
<dbReference type="InterPro" id="IPR000836">
    <property type="entry name" value="PRTase_dom"/>
</dbReference>
<dbReference type="PANTHER" id="PTHR11608:SF0">
    <property type="entry name" value="BIFUNCTIONAL PROTEIN PYRR"/>
    <property type="match status" value="1"/>
</dbReference>
<reference evidence="2" key="1">
    <citation type="submission" date="2020-01" db="EMBL/GenBank/DDBJ databases">
        <title>Phosphoaccumulans saitamaens gen. nov., sp. nov., a polyphosphate accumulating bacterium isolated from surface river water.</title>
        <authorList>
            <person name="Watanabe K."/>
            <person name="Suda W."/>
        </authorList>
    </citation>
    <scope>NUCLEOTIDE SEQUENCE [LARGE SCALE GENOMIC DNA]</scope>
    <source>
        <strain evidence="2">ICHIAU1</strain>
    </source>
</reference>
<dbReference type="Gene3D" id="3.40.50.2020">
    <property type="match status" value="1"/>
</dbReference>
<dbReference type="OrthoDB" id="9802227at2"/>
<dbReference type="NCBIfam" id="NF003545">
    <property type="entry name" value="PRK05205.1-1"/>
    <property type="match status" value="1"/>
</dbReference>
<dbReference type="Pfam" id="PF00156">
    <property type="entry name" value="Pribosyltran"/>
    <property type="match status" value="1"/>
</dbReference>
<name>A0A679HYF3_9RHOO</name>
<dbReference type="GO" id="GO:0016757">
    <property type="term" value="F:glycosyltransferase activity"/>
    <property type="evidence" value="ECO:0007669"/>
    <property type="project" value="UniProtKB-KW"/>
</dbReference>
<protein>
    <submittedName>
        <fullName evidence="1">Bifunctional pyr operon transcriptional regulator/uracil phosphoribosyltransferase</fullName>
    </submittedName>
</protein>
<dbReference type="CDD" id="cd06223">
    <property type="entry name" value="PRTases_typeI"/>
    <property type="match status" value="1"/>
</dbReference>
<dbReference type="PANTHER" id="PTHR11608">
    <property type="entry name" value="BIFUNCTIONAL PROTEIN PYRR"/>
    <property type="match status" value="1"/>
</dbReference>
<keyword evidence="1" id="KW-0808">Transferase</keyword>
<dbReference type="AlphaFoldDB" id="A0A679HYF3"/>
<evidence type="ECO:0000313" key="2">
    <source>
        <dbReference type="Proteomes" id="UP000463961"/>
    </source>
</evidence>
<dbReference type="Proteomes" id="UP000463961">
    <property type="component" value="Chromosome"/>
</dbReference>
<dbReference type="InterPro" id="IPR050137">
    <property type="entry name" value="PyrR_bifunctional"/>
</dbReference>
<keyword evidence="2" id="KW-1185">Reference proteome</keyword>
<gene>
    <name evidence="1" type="primary">pyrR</name>
    <name evidence="1" type="ORF">ICHIAU1_06910</name>
</gene>
<evidence type="ECO:0000313" key="1">
    <source>
        <dbReference type="EMBL" id="BBU68408.1"/>
    </source>
</evidence>
<dbReference type="RefSeq" id="WP_162050801.1">
    <property type="nucleotide sequence ID" value="NZ_AP019011.1"/>
</dbReference>
<proteinExistence type="predicted"/>
<dbReference type="SUPFAM" id="SSF53271">
    <property type="entry name" value="PRTase-like"/>
    <property type="match status" value="1"/>
</dbReference>
<accession>A0A679HYF3</accession>
<keyword evidence="1" id="KW-0328">Glycosyltransferase</keyword>
<organism evidence="1 2">
    <name type="scientific">Fluviibacter phosphoraccumulans</name>
    <dbReference type="NCBI Taxonomy" id="1751046"/>
    <lineage>
        <taxon>Bacteria</taxon>
        <taxon>Pseudomonadati</taxon>
        <taxon>Pseudomonadota</taxon>
        <taxon>Betaproteobacteria</taxon>
        <taxon>Rhodocyclales</taxon>
        <taxon>Fluviibacteraceae</taxon>
        <taxon>Fluviibacter</taxon>
    </lineage>
</organism>